<proteinExistence type="predicted"/>
<protein>
    <recommendedName>
        <fullName evidence="2">DUF2229 domain-containing protein</fullName>
    </recommendedName>
</protein>
<dbReference type="EMBL" id="VSSQ01010022">
    <property type="protein sequence ID" value="MPM43233.1"/>
    <property type="molecule type" value="Genomic_DNA"/>
</dbReference>
<comment type="caution">
    <text evidence="1">The sequence shown here is derived from an EMBL/GenBank/DDBJ whole genome shotgun (WGS) entry which is preliminary data.</text>
</comment>
<gene>
    <name evidence="1" type="ORF">SDC9_89906</name>
</gene>
<dbReference type="PANTHER" id="PTHR32329:SF4">
    <property type="entry name" value="ACTIVATOR OF 2-HYDROXYACYL-COA DEHYDRATASE"/>
    <property type="match status" value="1"/>
</dbReference>
<dbReference type="InterPro" id="IPR051805">
    <property type="entry name" value="Dehydratase_Activator_Redct"/>
</dbReference>
<name>A0A644ZX71_9ZZZZ</name>
<dbReference type="PANTHER" id="PTHR32329">
    <property type="entry name" value="BIFUNCTIONAL PROTEIN [INCLUDES 2-HYDROXYACYL-COA DEHYDRATASE (N-TER) AND ITS ACTIVATOR DOMAIN (C_TERM)-RELATED"/>
    <property type="match status" value="1"/>
</dbReference>
<accession>A0A644ZX71</accession>
<reference evidence="1" key="1">
    <citation type="submission" date="2019-08" db="EMBL/GenBank/DDBJ databases">
        <authorList>
            <person name="Kucharzyk K."/>
            <person name="Murdoch R.W."/>
            <person name="Higgins S."/>
            <person name="Loffler F."/>
        </authorList>
    </citation>
    <scope>NUCLEOTIDE SEQUENCE</scope>
</reference>
<organism evidence="1">
    <name type="scientific">bioreactor metagenome</name>
    <dbReference type="NCBI Taxonomy" id="1076179"/>
    <lineage>
        <taxon>unclassified sequences</taxon>
        <taxon>metagenomes</taxon>
        <taxon>ecological metagenomes</taxon>
    </lineage>
</organism>
<dbReference type="AlphaFoldDB" id="A0A644ZX71"/>
<evidence type="ECO:0000313" key="1">
    <source>
        <dbReference type="EMBL" id="MPM43233.1"/>
    </source>
</evidence>
<evidence type="ECO:0008006" key="2">
    <source>
        <dbReference type="Google" id="ProtNLM"/>
    </source>
</evidence>
<sequence length="198" mass="22498">MEKEGAEAVMPELINFFTAWSVNTLFKSKYLEGSKKSTIGAKIFIKIANLYQKAYMKSLKESKRFSPPNDIRDLAKKASEVVSLGNQTGEGWLLTGEMIELIEDDVKNVICMQPFGCLPNHIIGKGSIKELKRRYKDANIIPIDYDPSASEVNQINRIKLMLSNAFKTMNNKEMTYIDINDYKAKEPEENKNECLAKC</sequence>